<dbReference type="GO" id="GO:0005506">
    <property type="term" value="F:iron ion binding"/>
    <property type="evidence" value="ECO:0007669"/>
    <property type="project" value="InterPro"/>
</dbReference>
<evidence type="ECO:0000256" key="2">
    <source>
        <dbReference type="ARBA" id="ARBA00022692"/>
    </source>
</evidence>
<proteinExistence type="predicted"/>
<dbReference type="GO" id="GO:0006643">
    <property type="term" value="P:membrane lipid metabolic process"/>
    <property type="evidence" value="ECO:0007669"/>
    <property type="project" value="TreeGrafter"/>
</dbReference>
<sequence>MNGETISQFADSFEGIFFLIGGVMLLIEIAKSLLSGTFKGRTLLDIVASISTQIPTILVETFLMSFLYAGYVLFSEAYISWTLPYTVSTFALALFVADFLYYWEHRLAHEIRLLWTQHAVHHSSRQMNLSIAVRFGPLEGVISAIIHFPMILLGFPAEMVFAAIIIILGYQTWIHTEMIGKLGFLDTFLNTPANHRVHHGCDDKYIDKNYGGILIIWDRIFGTYQAEEETPRYGLKRDFDRVNPLVVWFSEWPQLFRDIAKAQSFKEVWMYLFGPPGWQPKAVETAKVPVNG</sequence>
<dbReference type="InterPro" id="IPR051689">
    <property type="entry name" value="Sterol_desaturase/TMEM195"/>
</dbReference>
<evidence type="ECO:0000256" key="5">
    <source>
        <dbReference type="ARBA" id="ARBA00023098"/>
    </source>
</evidence>
<dbReference type="GO" id="GO:0050479">
    <property type="term" value="F:glyceryl-ether monooxygenase activity"/>
    <property type="evidence" value="ECO:0007669"/>
    <property type="project" value="TreeGrafter"/>
</dbReference>
<dbReference type="AlphaFoldDB" id="A0AA97I2D9"/>
<feature type="transmembrane region" description="Helical" evidence="7">
    <location>
        <begin position="15"/>
        <end position="34"/>
    </location>
</feature>
<evidence type="ECO:0000313" key="9">
    <source>
        <dbReference type="EMBL" id="WOE76290.1"/>
    </source>
</evidence>
<evidence type="ECO:0000256" key="3">
    <source>
        <dbReference type="ARBA" id="ARBA00022989"/>
    </source>
</evidence>
<evidence type="ECO:0000259" key="8">
    <source>
        <dbReference type="Pfam" id="PF04116"/>
    </source>
</evidence>
<dbReference type="PANTHER" id="PTHR21624:SF1">
    <property type="entry name" value="ALKYLGLYCEROL MONOOXYGENASE"/>
    <property type="match status" value="1"/>
</dbReference>
<dbReference type="EMBL" id="CP136594">
    <property type="protein sequence ID" value="WOE76290.1"/>
    <property type="molecule type" value="Genomic_DNA"/>
</dbReference>
<dbReference type="Pfam" id="PF04116">
    <property type="entry name" value="FA_hydroxylase"/>
    <property type="match status" value="1"/>
</dbReference>
<accession>A0AA97I2D9</accession>
<evidence type="ECO:0000256" key="6">
    <source>
        <dbReference type="ARBA" id="ARBA00023136"/>
    </source>
</evidence>
<evidence type="ECO:0000256" key="7">
    <source>
        <dbReference type="SAM" id="Phobius"/>
    </source>
</evidence>
<feature type="transmembrane region" description="Helical" evidence="7">
    <location>
        <begin position="46"/>
        <end position="71"/>
    </location>
</feature>
<dbReference type="GO" id="GO:0008610">
    <property type="term" value="P:lipid biosynthetic process"/>
    <property type="evidence" value="ECO:0007669"/>
    <property type="project" value="InterPro"/>
</dbReference>
<feature type="transmembrane region" description="Helical" evidence="7">
    <location>
        <begin position="83"/>
        <end position="103"/>
    </location>
</feature>
<protein>
    <submittedName>
        <fullName evidence="9">Sterol desaturase family protein</fullName>
        <ecNumber evidence="9">1.-.-.-</ecNumber>
    </submittedName>
</protein>
<dbReference type="KEGG" id="acoa:RB602_06135"/>
<organism evidence="9 10">
    <name type="scientific">Alterisphingorhabdus coralli</name>
    <dbReference type="NCBI Taxonomy" id="3071408"/>
    <lineage>
        <taxon>Bacteria</taxon>
        <taxon>Pseudomonadati</taxon>
        <taxon>Pseudomonadota</taxon>
        <taxon>Alphaproteobacteria</taxon>
        <taxon>Sphingomonadales</taxon>
        <taxon>Sphingomonadaceae</taxon>
        <taxon>Alterisphingorhabdus (ex Yan et al. 2024)</taxon>
    </lineage>
</organism>
<dbReference type="EC" id="1.-.-.-" evidence="9"/>
<keyword evidence="3 7" id="KW-1133">Transmembrane helix</keyword>
<keyword evidence="5" id="KW-0443">Lipid metabolism</keyword>
<feature type="transmembrane region" description="Helical" evidence="7">
    <location>
        <begin position="159"/>
        <end position="176"/>
    </location>
</feature>
<comment type="subcellular location">
    <subcellularLocation>
        <location evidence="1">Endomembrane system</location>
        <topology evidence="1">Multi-pass membrane protein</topology>
    </subcellularLocation>
</comment>
<keyword evidence="10" id="KW-1185">Reference proteome</keyword>
<keyword evidence="2 7" id="KW-0812">Transmembrane</keyword>
<name>A0AA97I2D9_9SPHN</name>
<dbReference type="InterPro" id="IPR006694">
    <property type="entry name" value="Fatty_acid_hydroxylase"/>
</dbReference>
<dbReference type="GO" id="GO:0012505">
    <property type="term" value="C:endomembrane system"/>
    <property type="evidence" value="ECO:0007669"/>
    <property type="project" value="UniProtKB-SubCell"/>
</dbReference>
<dbReference type="Proteomes" id="UP001302429">
    <property type="component" value="Chromosome"/>
</dbReference>
<feature type="domain" description="Fatty acid hydroxylase" evidence="8">
    <location>
        <begin position="90"/>
        <end position="223"/>
    </location>
</feature>
<evidence type="ECO:0000313" key="10">
    <source>
        <dbReference type="Proteomes" id="UP001302429"/>
    </source>
</evidence>
<evidence type="ECO:0000256" key="1">
    <source>
        <dbReference type="ARBA" id="ARBA00004127"/>
    </source>
</evidence>
<keyword evidence="4 9" id="KW-0560">Oxidoreductase</keyword>
<keyword evidence="6 7" id="KW-0472">Membrane</keyword>
<dbReference type="PANTHER" id="PTHR21624">
    <property type="entry name" value="STEROL DESATURASE-RELATED PROTEIN"/>
    <property type="match status" value="1"/>
</dbReference>
<gene>
    <name evidence="9" type="ORF">RB602_06135</name>
</gene>
<dbReference type="RefSeq" id="WP_317083897.1">
    <property type="nucleotide sequence ID" value="NZ_CP136594.1"/>
</dbReference>
<reference evidence="9 10" key="1">
    <citation type="submission" date="2023-10" db="EMBL/GenBank/DDBJ databases">
        <title>Complete genome sequence of a Sphingomonadaceae bacterium.</title>
        <authorList>
            <person name="Yan C."/>
        </authorList>
    </citation>
    <scope>NUCLEOTIDE SEQUENCE [LARGE SCALE GENOMIC DNA]</scope>
    <source>
        <strain evidence="9 10">SCSIO 66989</strain>
    </source>
</reference>
<dbReference type="GO" id="GO:0016020">
    <property type="term" value="C:membrane"/>
    <property type="evidence" value="ECO:0007669"/>
    <property type="project" value="GOC"/>
</dbReference>
<evidence type="ECO:0000256" key="4">
    <source>
        <dbReference type="ARBA" id="ARBA00023002"/>
    </source>
</evidence>